<gene>
    <name evidence="5" type="ORF">LTR77_002682</name>
</gene>
<sequence length="1140" mass="122785">MDRHSPFAPAHICALVLPVGQITREKFLSVVEGLRGEAAVISLADVTPHLGDDDILLHPRASPSGALLYNYTTAAPSELQHHLSPFELFREPLLVIGIVDGLQDLQTPSEVDLEAASAFLKERHPRVVDRQLIVLGDGQDGNTQPKEDNVVFINQDWEINGASTKEALCQMSARFLKELSTYTKALQASPSIQTPGQTARNLQREVAYRESERRPGSASGRSTPSQSEATSPIEESSRQPPWNRGIPATSFDQIQGASSLGSGLSRTDSQSSSKGKHGRTTSQDRITVQGFGSGTSQDKIKQRGKARVGIVIGSIYMMAGHYSEALRMLSEHTTKARALSDSIWQAKGLENIVICLLLSSWAGVEFQIPSICYASLEKSGQRLSVALRSDFRRAEAAQQASIRSLSTAIPDLLELTLSLYRSTEGPLELPVVPVADATVRFGKLLAILHISDAHLDTEALNPFVGTNKSKDRSALASTRHASNGPSKVAIAEFMSNAQPTLLDNVPDADHIAILAGIAGVYSLIALDRKKGIVLKELVSVLTSALTLARKRHAAEMGIQPGGTYPTELRADAVLTASGPSTGLDGLINELARIYGFDLVETEGAKDSTKVSAPSFFGGDSMKLDILSELAAFCEATPSPQGILRLNASLLRSFGPKSAIDTEDSSSSKVVSKEEQEKLTASMTRAVEAARTMGLEDVEAQYWDQFLVRGVELMRPEPALAVVRRPKAKSTTTIAEGSTSGNPLLYDPSASRPGTAEEPKSKIIVKGERSKSVVSLQNPYEVPIQIESLEIVTEGVALEVSHDEPITLGPLRIQEVPVYVTPTDTGDFKIIGCNIKVFASRKQFFPIVKNAFKRVASSLVKRQGQKGRDHISGSGDDRIGLPYDFNHEIHVAAPEMPTLVVDKTPFTEASAQLLDGEKVEFTIVLKNVSIAKSLVAKVFEVATINRTNDFAQTVVRQDTRSDIVAVEQCFTYVGDIVAATRTKRCDIAFTYGKADDDAASPATRRVVAPVQLTILPGLSVSGLEIVPQDKDGEEDWLLCFELGNAFSEAMGVRCVALPRGGGAEGALLFEKAVVPAGGAERVCVRVCRLLPEMIVEGLVLENTIHLARDVRARLSVSWRTEGGREGVVNLASAKVDCAALG</sequence>
<accession>A0AAV9PIG8</accession>
<dbReference type="InterPro" id="IPR058564">
    <property type="entry name" value="TPR_TRAPPC9_Trs120"/>
</dbReference>
<keyword evidence="2" id="KW-0333">Golgi apparatus</keyword>
<dbReference type="PROSITE" id="PS50108">
    <property type="entry name" value="CRIB"/>
    <property type="match status" value="1"/>
</dbReference>
<keyword evidence="6" id="KW-1185">Reference proteome</keyword>
<evidence type="ECO:0000313" key="5">
    <source>
        <dbReference type="EMBL" id="KAK5172562.1"/>
    </source>
</evidence>
<feature type="compositionally biased region" description="Polar residues" evidence="3">
    <location>
        <begin position="187"/>
        <end position="201"/>
    </location>
</feature>
<feature type="compositionally biased region" description="Basic and acidic residues" evidence="3">
    <location>
        <begin position="202"/>
        <end position="215"/>
    </location>
</feature>
<organism evidence="5 6">
    <name type="scientific">Saxophila tyrrhenica</name>
    <dbReference type="NCBI Taxonomy" id="1690608"/>
    <lineage>
        <taxon>Eukaryota</taxon>
        <taxon>Fungi</taxon>
        <taxon>Dikarya</taxon>
        <taxon>Ascomycota</taxon>
        <taxon>Pezizomycotina</taxon>
        <taxon>Dothideomycetes</taxon>
        <taxon>Dothideomycetidae</taxon>
        <taxon>Mycosphaerellales</taxon>
        <taxon>Extremaceae</taxon>
        <taxon>Saxophila</taxon>
    </lineage>
</organism>
<dbReference type="AlphaFoldDB" id="A0AAV9PIG8"/>
<evidence type="ECO:0000259" key="4">
    <source>
        <dbReference type="PROSITE" id="PS50108"/>
    </source>
</evidence>
<evidence type="ECO:0000256" key="1">
    <source>
        <dbReference type="ARBA" id="ARBA00004555"/>
    </source>
</evidence>
<dbReference type="PANTHER" id="PTHR21512:SF5">
    <property type="entry name" value="TRAFFICKING PROTEIN PARTICLE COMPLEX SUBUNIT 9"/>
    <property type="match status" value="1"/>
</dbReference>
<feature type="compositionally biased region" description="Polar residues" evidence="3">
    <location>
        <begin position="730"/>
        <end position="741"/>
    </location>
</feature>
<reference evidence="5 6" key="1">
    <citation type="submission" date="2023-08" db="EMBL/GenBank/DDBJ databases">
        <title>Black Yeasts Isolated from many extreme environments.</title>
        <authorList>
            <person name="Coleine C."/>
            <person name="Stajich J.E."/>
            <person name="Selbmann L."/>
        </authorList>
    </citation>
    <scope>NUCLEOTIDE SEQUENCE [LARGE SCALE GENOMIC DNA]</scope>
    <source>
        <strain evidence="5 6">CCFEE 5935</strain>
    </source>
</reference>
<dbReference type="Pfam" id="PF26251">
    <property type="entry name" value="TPR_TRAPPC9-Trs120"/>
    <property type="match status" value="1"/>
</dbReference>
<feature type="compositionally biased region" description="Polar residues" evidence="3">
    <location>
        <begin position="250"/>
        <end position="273"/>
    </location>
</feature>
<dbReference type="InterPro" id="IPR058563">
    <property type="entry name" value="Trs120_TRAPPC9_N"/>
</dbReference>
<feature type="region of interest" description="Disordered" evidence="3">
    <location>
        <begin position="187"/>
        <end position="303"/>
    </location>
</feature>
<evidence type="ECO:0000313" key="6">
    <source>
        <dbReference type="Proteomes" id="UP001337655"/>
    </source>
</evidence>
<proteinExistence type="predicted"/>
<dbReference type="RefSeq" id="XP_064661280.1">
    <property type="nucleotide sequence ID" value="XM_064799941.1"/>
</dbReference>
<dbReference type="InterPro" id="IPR058565">
    <property type="entry name" value="Ig_TRAPPC9_Trs120_1st"/>
</dbReference>
<comment type="subcellular location">
    <subcellularLocation>
        <location evidence="1">Golgi apparatus</location>
    </subcellularLocation>
</comment>
<dbReference type="Pfam" id="PF08626">
    <property type="entry name" value="TRAPPC9-Trs120"/>
    <property type="match status" value="1"/>
</dbReference>
<dbReference type="Proteomes" id="UP001337655">
    <property type="component" value="Unassembled WGS sequence"/>
</dbReference>
<dbReference type="EMBL" id="JAVRRT010000004">
    <property type="protein sequence ID" value="KAK5172562.1"/>
    <property type="molecule type" value="Genomic_DNA"/>
</dbReference>
<comment type="caution">
    <text evidence="5">The sequence shown here is derived from an EMBL/GenBank/DDBJ whole genome shotgun (WGS) entry which is preliminary data.</text>
</comment>
<evidence type="ECO:0000256" key="3">
    <source>
        <dbReference type="SAM" id="MobiDB-lite"/>
    </source>
</evidence>
<feature type="region of interest" description="Disordered" evidence="3">
    <location>
        <begin position="730"/>
        <end position="758"/>
    </location>
</feature>
<dbReference type="PANTHER" id="PTHR21512">
    <property type="entry name" value="TRAFFICKING PROTEIN PARTICLE COMPLEX SUBUNIT 9"/>
    <property type="match status" value="1"/>
</dbReference>
<dbReference type="GO" id="GO:0005802">
    <property type="term" value="C:trans-Golgi network"/>
    <property type="evidence" value="ECO:0007669"/>
    <property type="project" value="TreeGrafter"/>
</dbReference>
<feature type="domain" description="CRIB" evidence="4">
    <location>
        <begin position="878"/>
        <end position="891"/>
    </location>
</feature>
<dbReference type="InterPro" id="IPR000095">
    <property type="entry name" value="CRIB_dom"/>
</dbReference>
<protein>
    <recommendedName>
        <fullName evidence="4">CRIB domain-containing protein</fullName>
    </recommendedName>
</protein>
<dbReference type="GeneID" id="89924029"/>
<evidence type="ECO:0000256" key="2">
    <source>
        <dbReference type="ARBA" id="ARBA00023034"/>
    </source>
</evidence>
<feature type="compositionally biased region" description="Polar residues" evidence="3">
    <location>
        <begin position="219"/>
        <end position="240"/>
    </location>
</feature>
<name>A0AAV9PIG8_9PEZI</name>
<dbReference type="InterPro" id="IPR013935">
    <property type="entry name" value="Trs120_TRAPPC9"/>
</dbReference>
<dbReference type="Pfam" id="PF26254">
    <property type="entry name" value="Ig_TRAPPC9-Trs120_1st"/>
    <property type="match status" value="1"/>
</dbReference>